<proteinExistence type="predicted"/>
<feature type="domain" description="DUF7088" evidence="3">
    <location>
        <begin position="37"/>
        <end position="100"/>
    </location>
</feature>
<name>A0ABT1QU03_9GAMM</name>
<organism evidence="4 5">
    <name type="scientific">Tahibacter harae</name>
    <dbReference type="NCBI Taxonomy" id="2963937"/>
    <lineage>
        <taxon>Bacteria</taxon>
        <taxon>Pseudomonadati</taxon>
        <taxon>Pseudomonadota</taxon>
        <taxon>Gammaproteobacteria</taxon>
        <taxon>Lysobacterales</taxon>
        <taxon>Rhodanobacteraceae</taxon>
        <taxon>Tahibacter</taxon>
    </lineage>
</organism>
<keyword evidence="1" id="KW-0472">Membrane</keyword>
<gene>
    <name evidence="4" type="ORF">NM961_13620</name>
</gene>
<evidence type="ECO:0000259" key="2">
    <source>
        <dbReference type="Pfam" id="PF09822"/>
    </source>
</evidence>
<dbReference type="Proteomes" id="UP001165498">
    <property type="component" value="Unassembled WGS sequence"/>
</dbReference>
<dbReference type="Pfam" id="PF23357">
    <property type="entry name" value="DUF7088"/>
    <property type="match status" value="1"/>
</dbReference>
<feature type="domain" description="ABC-type uncharacterised transport system" evidence="2">
    <location>
        <begin position="145"/>
        <end position="376"/>
    </location>
</feature>
<evidence type="ECO:0000256" key="1">
    <source>
        <dbReference type="SAM" id="Phobius"/>
    </source>
</evidence>
<dbReference type="SUPFAM" id="SSF52317">
    <property type="entry name" value="Class I glutamine amidotransferase-like"/>
    <property type="match status" value="1"/>
</dbReference>
<sequence length="448" mass="48610">MRGGLSRLIHALLCVALALLVGFLTTRFGFRSDWSANGRSSLAPQSLELLKRLDGPVEVVSYVGPGGTRRAEIAGFLARYQREKPDISLRFVDPADDPAAMRELGVSEGGEIDLRYAGRSERLTLLSESLVSNALLRLSRREERMVAFLAGDGERKPDGEGNADLGQFTRYLLNQGVRCVPLVLGAGARIPDNTDLLVIANPRVAVAAPVREEIVDWVERGGAVLWLTEPGENAGLDKLAEALSVRVLPGVLVDGTGASLGLGDPRFVVLAGYPVHALTKGLELTTLFPQAVALAQLGAPRWQLQPFLRSSAQSWTETSAISERGDSTVRFDENSDEMRGPLDLGFALSRLSPRPDRREQRAAVIGDGDFLSNQFLANGGNRDLGLRLFNWLLADDSLIQLPPREPADRLLQLSPGRTTLIGVGLLLALPGLLALIGGLTAWRRRRRR</sequence>
<reference evidence="4" key="1">
    <citation type="submission" date="2022-07" db="EMBL/GenBank/DDBJ databases">
        <title>Tahibacter sp., a new gammaproteobacterium isolated from the silt sample collected at pig farm.</title>
        <authorList>
            <person name="Chen H."/>
        </authorList>
    </citation>
    <scope>NUCLEOTIDE SEQUENCE</scope>
    <source>
        <strain evidence="4">P2K</strain>
    </source>
</reference>
<evidence type="ECO:0000313" key="5">
    <source>
        <dbReference type="Proteomes" id="UP001165498"/>
    </source>
</evidence>
<evidence type="ECO:0000313" key="4">
    <source>
        <dbReference type="EMBL" id="MCQ4165754.1"/>
    </source>
</evidence>
<feature type="transmembrane region" description="Helical" evidence="1">
    <location>
        <begin position="420"/>
        <end position="442"/>
    </location>
</feature>
<protein>
    <submittedName>
        <fullName evidence="4">Gldg family protein</fullName>
    </submittedName>
</protein>
<keyword evidence="1" id="KW-0812">Transmembrane</keyword>
<dbReference type="InterPro" id="IPR029062">
    <property type="entry name" value="Class_I_gatase-like"/>
</dbReference>
<comment type="caution">
    <text evidence="4">The sequence shown here is derived from an EMBL/GenBank/DDBJ whole genome shotgun (WGS) entry which is preliminary data.</text>
</comment>
<evidence type="ECO:0000259" key="3">
    <source>
        <dbReference type="Pfam" id="PF23357"/>
    </source>
</evidence>
<dbReference type="InterPro" id="IPR055396">
    <property type="entry name" value="DUF7088"/>
</dbReference>
<dbReference type="Pfam" id="PF09822">
    <property type="entry name" value="ABC_transp_aux"/>
    <property type="match status" value="1"/>
</dbReference>
<keyword evidence="1" id="KW-1133">Transmembrane helix</keyword>
<dbReference type="RefSeq" id="WP_255914945.1">
    <property type="nucleotide sequence ID" value="NZ_JANFQO010000012.1"/>
</dbReference>
<dbReference type="InterPro" id="IPR019196">
    <property type="entry name" value="ABC_transp_unknown"/>
</dbReference>
<dbReference type="EMBL" id="JANFQO010000012">
    <property type="protein sequence ID" value="MCQ4165754.1"/>
    <property type="molecule type" value="Genomic_DNA"/>
</dbReference>
<keyword evidence="5" id="KW-1185">Reference proteome</keyword>
<accession>A0ABT1QU03</accession>